<evidence type="ECO:0000256" key="1">
    <source>
        <dbReference type="ARBA" id="ARBA00022737"/>
    </source>
</evidence>
<evidence type="ECO:0000313" key="6">
    <source>
        <dbReference type="Ensembl" id="ENSELUP00000011165.3"/>
    </source>
</evidence>
<evidence type="ECO:0000256" key="2">
    <source>
        <dbReference type="ARBA" id="ARBA00022884"/>
    </source>
</evidence>
<dbReference type="GeneTree" id="ENSGT00940000158529"/>
<reference evidence="6" key="2">
    <citation type="submission" date="2020-02" db="EMBL/GenBank/DDBJ databases">
        <title>Esox lucius (northern pike) genome, fEsoLuc1, primary haplotype.</title>
        <authorList>
            <person name="Myers G."/>
            <person name="Karagic N."/>
            <person name="Meyer A."/>
            <person name="Pippel M."/>
            <person name="Reichard M."/>
            <person name="Winkler S."/>
            <person name="Tracey A."/>
            <person name="Sims Y."/>
            <person name="Howe K."/>
            <person name="Rhie A."/>
            <person name="Formenti G."/>
            <person name="Durbin R."/>
            <person name="Fedrigo O."/>
            <person name="Jarvis E.D."/>
        </authorList>
    </citation>
    <scope>NUCLEOTIDE SEQUENCE [LARGE SCALE GENOMIC DNA]</scope>
</reference>
<keyword evidence="7" id="KW-1185">Reference proteome</keyword>
<evidence type="ECO:0000256" key="4">
    <source>
        <dbReference type="SAM" id="MobiDB-lite"/>
    </source>
</evidence>
<feature type="domain" description="RRM" evidence="5">
    <location>
        <begin position="200"/>
        <end position="277"/>
    </location>
</feature>
<dbReference type="SUPFAM" id="SSF54928">
    <property type="entry name" value="RNA-binding domain, RBD"/>
    <property type="match status" value="3"/>
</dbReference>
<dbReference type="InterPro" id="IPR035979">
    <property type="entry name" value="RBD_domain_sf"/>
</dbReference>
<dbReference type="CDD" id="cd12733">
    <property type="entry name" value="RRM3_GRSF1"/>
    <property type="match status" value="1"/>
</dbReference>
<dbReference type="CDD" id="cd12504">
    <property type="entry name" value="RRM2_hnRNPH_CRSF1_like"/>
    <property type="match status" value="1"/>
</dbReference>
<dbReference type="GO" id="GO:0003723">
    <property type="term" value="F:RNA binding"/>
    <property type="evidence" value="ECO:0007669"/>
    <property type="project" value="UniProtKB-UniRule"/>
</dbReference>
<keyword evidence="2 3" id="KW-0694">RNA-binding</keyword>
<protein>
    <recommendedName>
        <fullName evidence="5">RRM domain-containing protein</fullName>
    </recommendedName>
</protein>
<dbReference type="InterPro" id="IPR012677">
    <property type="entry name" value="Nucleotide-bd_a/b_plait_sf"/>
</dbReference>
<feature type="compositionally biased region" description="Basic and acidic residues" evidence="4">
    <location>
        <begin position="283"/>
        <end position="294"/>
    </location>
</feature>
<feature type="region of interest" description="Disordered" evidence="4">
    <location>
        <begin position="283"/>
        <end position="323"/>
    </location>
</feature>
<reference evidence="7" key="1">
    <citation type="journal article" date="2014" name="PLoS ONE">
        <title>The genome and linkage map of the northern pike (Esox lucius): conserved synteny revealed between the salmonid sister group and the Neoteleostei.</title>
        <authorList>
            <person name="Rondeau E.B."/>
            <person name="Minkley D.R."/>
            <person name="Leong J.S."/>
            <person name="Messmer A.M."/>
            <person name="Jantzen J.R."/>
            <person name="von Schalburg K.R."/>
            <person name="Lemon C."/>
            <person name="Bird N.H."/>
            <person name="Koop B.F."/>
        </authorList>
    </citation>
    <scope>NUCLEOTIDE SEQUENCE</scope>
</reference>
<sequence length="406" mass="45766">MSVKCRSLFLALHRTILGRQFFKSVLSETRAAGTVAGLQLVERCGRQQFHHDWTATLKHRIHRLATLQSHHGLHSEAGDSTKDEDYPPLPDYSSVSRPEKEVFIIRAKGLPWSCTADDLMHFFSECRVRDGVKGIHLTVNRDGKPNGQAFIELENEEDVSKALEKHRQYLGRRYIEVSEVTNSDAEAILKKTIQLPAKDGVVRLRGLPYSCTETDILLFFAGLDVAEDGVTLTTDYRGRKTGEAYVQFLTQEQADQALTKDRELIGNRYIEVFPSNRNEIGGRRKAEAVEDGRVSRPSQPDRAVVQPREPRQTDRHEASPMSSHHFVHMRGLPYSATGQDIAQFFYPLALSKILLEFGPDGKATGEGEVYFTSHEDAIAAMTRDKAHMQERYIELFLNSAGPTEGE</sequence>
<dbReference type="Proteomes" id="UP000265140">
    <property type="component" value="Chromosome 13"/>
</dbReference>
<feature type="domain" description="RRM" evidence="5">
    <location>
        <begin position="103"/>
        <end position="182"/>
    </location>
</feature>
<feature type="compositionally biased region" description="Basic and acidic residues" evidence="4">
    <location>
        <begin position="73"/>
        <end position="85"/>
    </location>
</feature>
<evidence type="ECO:0000259" key="5">
    <source>
        <dbReference type="PROSITE" id="PS50102"/>
    </source>
</evidence>
<dbReference type="InterPro" id="IPR000504">
    <property type="entry name" value="RRM_dom"/>
</dbReference>
<accession>A0A3P8Y579</accession>
<feature type="region of interest" description="Disordered" evidence="4">
    <location>
        <begin position="72"/>
        <end position="94"/>
    </location>
</feature>
<gene>
    <name evidence="6" type="primary">GRSF1</name>
</gene>
<reference evidence="6" key="4">
    <citation type="submission" date="2025-09" db="UniProtKB">
        <authorList>
            <consortium name="Ensembl"/>
        </authorList>
    </citation>
    <scope>IDENTIFICATION</scope>
</reference>
<dbReference type="Bgee" id="ENSELUG00000011613">
    <property type="expression patterns" value="Expressed in muscle tissue and 14 other cell types or tissues"/>
</dbReference>
<dbReference type="InterPro" id="IPR050666">
    <property type="entry name" value="ESRP"/>
</dbReference>
<name>A0A3P8Y579_ESOLU</name>
<evidence type="ECO:0000313" key="7">
    <source>
        <dbReference type="Proteomes" id="UP000265140"/>
    </source>
</evidence>
<keyword evidence="1" id="KW-0677">Repeat</keyword>
<dbReference type="Pfam" id="PF00076">
    <property type="entry name" value="RRM_1"/>
    <property type="match status" value="3"/>
</dbReference>
<organism evidence="6 7">
    <name type="scientific">Esox lucius</name>
    <name type="common">Northern pike</name>
    <dbReference type="NCBI Taxonomy" id="8010"/>
    <lineage>
        <taxon>Eukaryota</taxon>
        <taxon>Metazoa</taxon>
        <taxon>Chordata</taxon>
        <taxon>Craniata</taxon>
        <taxon>Vertebrata</taxon>
        <taxon>Euteleostomi</taxon>
        <taxon>Actinopterygii</taxon>
        <taxon>Neopterygii</taxon>
        <taxon>Teleostei</taxon>
        <taxon>Protacanthopterygii</taxon>
        <taxon>Esociformes</taxon>
        <taxon>Esocidae</taxon>
        <taxon>Esox</taxon>
    </lineage>
</organism>
<dbReference type="AlphaFoldDB" id="A0A3P8Y579"/>
<proteinExistence type="predicted"/>
<dbReference type="SMART" id="SM00360">
    <property type="entry name" value="RRM"/>
    <property type="match status" value="3"/>
</dbReference>
<dbReference type="PANTHER" id="PTHR13976">
    <property type="entry name" value="HETEROGENEOUS NUCLEAR RIBONUCLEOPROTEIN-RELATED"/>
    <property type="match status" value="1"/>
</dbReference>
<dbReference type="RefSeq" id="XP_034152505.1">
    <property type="nucleotide sequence ID" value="XM_034296614.1"/>
</dbReference>
<dbReference type="PROSITE" id="PS50102">
    <property type="entry name" value="RRM"/>
    <property type="match status" value="2"/>
</dbReference>
<reference evidence="6" key="3">
    <citation type="submission" date="2025-08" db="UniProtKB">
        <authorList>
            <consortium name="Ensembl"/>
        </authorList>
    </citation>
    <scope>IDENTIFICATION</scope>
</reference>
<dbReference type="STRING" id="8010.ENSELUP00000011165"/>
<dbReference type="Gene3D" id="3.30.70.330">
    <property type="match status" value="3"/>
</dbReference>
<dbReference type="Ensembl" id="ENSELUT00000000933.3">
    <property type="protein sequence ID" value="ENSELUP00000011165.3"/>
    <property type="gene ID" value="ENSELUG00000011613.3"/>
</dbReference>
<feature type="compositionally biased region" description="Basic and acidic residues" evidence="4">
    <location>
        <begin position="308"/>
        <end position="318"/>
    </location>
</feature>
<evidence type="ECO:0000256" key="3">
    <source>
        <dbReference type="PROSITE-ProRule" id="PRU00176"/>
    </source>
</evidence>
<dbReference type="InterPro" id="IPR034426">
    <property type="entry name" value="GRSF1_RRM3"/>
</dbReference>
<dbReference type="GeneID" id="105006516"/>